<evidence type="ECO:0000256" key="2">
    <source>
        <dbReference type="ARBA" id="ARBA00022491"/>
    </source>
</evidence>
<reference evidence="8" key="2">
    <citation type="journal article" date="2019" name="Genome Biol. Evol.">
        <title>Day and night: Metabolic profiles and evolutionary relationships of six axenic non-marine cyanobacteria.</title>
        <authorList>
            <person name="Will S.E."/>
            <person name="Henke P."/>
            <person name="Boedeker C."/>
            <person name="Huang S."/>
            <person name="Brinkmann H."/>
            <person name="Rohde M."/>
            <person name="Jarek M."/>
            <person name="Friedl T."/>
            <person name="Seufert S."/>
            <person name="Schumacher M."/>
            <person name="Overmann J."/>
            <person name="Neumann-Schaal M."/>
            <person name="Petersen J."/>
        </authorList>
    </citation>
    <scope>NUCLEOTIDE SEQUENCE [LARGE SCALE GENOMIC DNA]</scope>
    <source>
        <strain evidence="8">PCC 7102</strain>
    </source>
</reference>
<evidence type="ECO:0000256" key="4">
    <source>
        <dbReference type="ARBA" id="ARBA00023125"/>
    </source>
</evidence>
<dbReference type="PANTHER" id="PTHR30363:SF4">
    <property type="entry name" value="GLYCEROL-3-PHOSPHATE REGULON REPRESSOR"/>
    <property type="match status" value="1"/>
</dbReference>
<dbReference type="InterPro" id="IPR001034">
    <property type="entry name" value="DeoR_HTH"/>
</dbReference>
<dbReference type="SUPFAM" id="SSF100950">
    <property type="entry name" value="NagB/RpiA/CoA transferase-like"/>
    <property type="match status" value="1"/>
</dbReference>
<keyword evidence="2" id="KW-0678">Repressor</keyword>
<dbReference type="SUPFAM" id="SSF46785">
    <property type="entry name" value="Winged helix' DNA-binding domain"/>
    <property type="match status" value="1"/>
</dbReference>
<dbReference type="Proteomes" id="UP000271624">
    <property type="component" value="Unassembled WGS sequence"/>
</dbReference>
<dbReference type="InterPro" id="IPR036390">
    <property type="entry name" value="WH_DNA-bd_sf"/>
</dbReference>
<evidence type="ECO:0000256" key="6">
    <source>
        <dbReference type="ARBA" id="ARBA00024937"/>
    </source>
</evidence>
<comment type="caution">
    <text evidence="8">The sequence shown here is derived from an EMBL/GenBank/DDBJ whole genome shotgun (WGS) entry which is preliminary data.</text>
</comment>
<evidence type="ECO:0000313" key="9">
    <source>
        <dbReference type="Proteomes" id="UP000271624"/>
    </source>
</evidence>
<evidence type="ECO:0000259" key="7">
    <source>
        <dbReference type="PROSITE" id="PS51000"/>
    </source>
</evidence>
<dbReference type="AlphaFoldDB" id="A0A433VJ08"/>
<dbReference type="Pfam" id="PF08220">
    <property type="entry name" value="HTH_DeoR"/>
    <property type="match status" value="1"/>
</dbReference>
<accession>A0A433VJ08</accession>
<dbReference type="InterPro" id="IPR018356">
    <property type="entry name" value="Tscrpt_reg_HTH_DeoR_CS"/>
</dbReference>
<proteinExistence type="predicted"/>
<dbReference type="PANTHER" id="PTHR30363">
    <property type="entry name" value="HTH-TYPE TRANSCRIPTIONAL REGULATOR SRLR-RELATED"/>
    <property type="match status" value="1"/>
</dbReference>
<dbReference type="SMART" id="SM00420">
    <property type="entry name" value="HTH_DEOR"/>
    <property type="match status" value="1"/>
</dbReference>
<keyword evidence="5" id="KW-0804">Transcription</keyword>
<dbReference type="PROSITE" id="PS00894">
    <property type="entry name" value="HTH_DEOR_1"/>
    <property type="match status" value="1"/>
</dbReference>
<dbReference type="SMART" id="SM01134">
    <property type="entry name" value="DeoRC"/>
    <property type="match status" value="1"/>
</dbReference>
<keyword evidence="4" id="KW-0238">DNA-binding</keyword>
<dbReference type="GO" id="GO:0003677">
    <property type="term" value="F:DNA binding"/>
    <property type="evidence" value="ECO:0007669"/>
    <property type="project" value="UniProtKB-KW"/>
</dbReference>
<evidence type="ECO:0000256" key="1">
    <source>
        <dbReference type="ARBA" id="ARBA00021390"/>
    </source>
</evidence>
<dbReference type="GO" id="GO:0003700">
    <property type="term" value="F:DNA-binding transcription factor activity"/>
    <property type="evidence" value="ECO:0007669"/>
    <property type="project" value="InterPro"/>
</dbReference>
<evidence type="ECO:0000256" key="3">
    <source>
        <dbReference type="ARBA" id="ARBA00023015"/>
    </source>
</evidence>
<protein>
    <recommendedName>
        <fullName evidence="1">Lactose phosphotransferase system repressor</fullName>
    </recommendedName>
</protein>
<dbReference type="EMBL" id="RSCL01000007">
    <property type="protein sequence ID" value="RUT06094.1"/>
    <property type="molecule type" value="Genomic_DNA"/>
</dbReference>
<dbReference type="OrthoDB" id="9798651at2"/>
<dbReference type="Gene3D" id="3.40.50.1360">
    <property type="match status" value="1"/>
</dbReference>
<reference evidence="8" key="1">
    <citation type="submission" date="2018-12" db="EMBL/GenBank/DDBJ databases">
        <authorList>
            <person name="Will S."/>
            <person name="Neumann-Schaal M."/>
            <person name="Henke P."/>
        </authorList>
    </citation>
    <scope>NUCLEOTIDE SEQUENCE</scope>
    <source>
        <strain evidence="8">PCC 7102</strain>
    </source>
</reference>
<keyword evidence="3" id="KW-0805">Transcription regulation</keyword>
<gene>
    <name evidence="8" type="ORF">DSM106972_033000</name>
</gene>
<dbReference type="InterPro" id="IPR036388">
    <property type="entry name" value="WH-like_DNA-bd_sf"/>
</dbReference>
<dbReference type="PROSITE" id="PS51000">
    <property type="entry name" value="HTH_DEOR_2"/>
    <property type="match status" value="1"/>
</dbReference>
<dbReference type="PRINTS" id="PR00037">
    <property type="entry name" value="HTHLACR"/>
</dbReference>
<dbReference type="InterPro" id="IPR037171">
    <property type="entry name" value="NagB/RpiA_transferase-like"/>
</dbReference>
<dbReference type="Gene3D" id="1.10.10.10">
    <property type="entry name" value="Winged helix-like DNA-binding domain superfamily/Winged helix DNA-binding domain"/>
    <property type="match status" value="1"/>
</dbReference>
<keyword evidence="9" id="KW-1185">Reference proteome</keyword>
<name>A0A433VJ08_9CYAN</name>
<organism evidence="8 9">
    <name type="scientific">Dulcicalothrix desertica PCC 7102</name>
    <dbReference type="NCBI Taxonomy" id="232991"/>
    <lineage>
        <taxon>Bacteria</taxon>
        <taxon>Bacillati</taxon>
        <taxon>Cyanobacteriota</taxon>
        <taxon>Cyanophyceae</taxon>
        <taxon>Nostocales</taxon>
        <taxon>Calotrichaceae</taxon>
        <taxon>Dulcicalothrix</taxon>
    </lineage>
</organism>
<sequence>MLTAERRQFILEILRRDKKVLSSELSAVLKVSEDTIRRDLRELAETGLLQRVHGGALLSSPATASYADRIQQAPIEKEAIARAAAKLVLPGQVVILDGGTTTLQVARHLPIDLQATVITNSPPIAVALAEHPHIEVVMLGGQLYKKALVNIGAATVEALRMIRADLCMLGVCSLHPEVGISVTNLNEAHVKQAMIKSAAEVVGLVTAAKLDTAAPYVVASIHALSYLVTAPVVPLEVLTSYKDLGLTIIREDIDSATIIDSEAPVYKSIID</sequence>
<evidence type="ECO:0000256" key="5">
    <source>
        <dbReference type="ARBA" id="ARBA00023163"/>
    </source>
</evidence>
<dbReference type="InterPro" id="IPR014036">
    <property type="entry name" value="DeoR-like_C"/>
</dbReference>
<comment type="function">
    <text evidence="6">Repressor of the lactose catabolism operon. Galactose-6-phosphate is the inducer.</text>
</comment>
<evidence type="ECO:0000313" key="8">
    <source>
        <dbReference type="EMBL" id="RUT06094.1"/>
    </source>
</evidence>
<feature type="domain" description="HTH deoR-type" evidence="7">
    <location>
        <begin position="3"/>
        <end position="58"/>
    </location>
</feature>
<dbReference type="Pfam" id="PF00455">
    <property type="entry name" value="DeoRC"/>
    <property type="match status" value="1"/>
</dbReference>
<dbReference type="InterPro" id="IPR050313">
    <property type="entry name" value="Carb_Metab_HTH_regulators"/>
</dbReference>